<evidence type="ECO:0000313" key="2">
    <source>
        <dbReference type="EMBL" id="GMN39182.1"/>
    </source>
</evidence>
<dbReference type="InterPro" id="IPR003676">
    <property type="entry name" value="SAUR_fam"/>
</dbReference>
<organism evidence="2 3">
    <name type="scientific">Ficus carica</name>
    <name type="common">Common fig</name>
    <dbReference type="NCBI Taxonomy" id="3494"/>
    <lineage>
        <taxon>Eukaryota</taxon>
        <taxon>Viridiplantae</taxon>
        <taxon>Streptophyta</taxon>
        <taxon>Embryophyta</taxon>
        <taxon>Tracheophyta</taxon>
        <taxon>Spermatophyta</taxon>
        <taxon>Magnoliopsida</taxon>
        <taxon>eudicotyledons</taxon>
        <taxon>Gunneridae</taxon>
        <taxon>Pentapetalae</taxon>
        <taxon>rosids</taxon>
        <taxon>fabids</taxon>
        <taxon>Rosales</taxon>
        <taxon>Moraceae</taxon>
        <taxon>Ficeae</taxon>
        <taxon>Ficus</taxon>
    </lineage>
</organism>
<proteinExistence type="inferred from homology"/>
<accession>A0AA87ZS54</accession>
<dbReference type="EMBL" id="BTGU01000009">
    <property type="protein sequence ID" value="GMN39182.1"/>
    <property type="molecule type" value="Genomic_DNA"/>
</dbReference>
<keyword evidence="3" id="KW-1185">Reference proteome</keyword>
<protein>
    <submittedName>
        <fullName evidence="2">Uncharacterized protein</fullName>
    </submittedName>
</protein>
<dbReference type="Proteomes" id="UP001187192">
    <property type="component" value="Unassembled WGS sequence"/>
</dbReference>
<dbReference type="PANTHER" id="PTHR31374:SF19">
    <property type="entry name" value="F8A24.8 PROTEIN"/>
    <property type="match status" value="1"/>
</dbReference>
<sequence>MFTKKYYGEERATTFLRLRLPLGKLQKCFSLLAAAKEAEDSDFTEEETEVPMSVADDVKEGHFAVVAVKGAEKKRFVVKLECLNSPTFLRLLEQAEEEYGFEQTGALAVPCRPEELHKILGRHEGDDQNQF</sequence>
<evidence type="ECO:0000313" key="3">
    <source>
        <dbReference type="Proteomes" id="UP001187192"/>
    </source>
</evidence>
<dbReference type="Pfam" id="PF02519">
    <property type="entry name" value="Auxin_inducible"/>
    <property type="match status" value="1"/>
</dbReference>
<gene>
    <name evidence="2" type="ORF">TIFTF001_008418</name>
</gene>
<name>A0AA87ZS54_FICCA</name>
<reference evidence="2" key="1">
    <citation type="submission" date="2023-07" db="EMBL/GenBank/DDBJ databases">
        <title>draft genome sequence of fig (Ficus carica).</title>
        <authorList>
            <person name="Takahashi T."/>
            <person name="Nishimura K."/>
        </authorList>
    </citation>
    <scope>NUCLEOTIDE SEQUENCE</scope>
</reference>
<comment type="caution">
    <text evidence="2">The sequence shown here is derived from an EMBL/GenBank/DDBJ whole genome shotgun (WGS) entry which is preliminary data.</text>
</comment>
<dbReference type="AlphaFoldDB" id="A0AA87ZS54"/>
<dbReference type="PANTHER" id="PTHR31374">
    <property type="entry name" value="AUXIN-INDUCED PROTEIN-LIKE-RELATED"/>
    <property type="match status" value="1"/>
</dbReference>
<dbReference type="Gramene" id="FCD_00005278-RA">
    <property type="protein sequence ID" value="FCD_00005278-RA:cds"/>
    <property type="gene ID" value="FCD_00005278"/>
</dbReference>
<evidence type="ECO:0000256" key="1">
    <source>
        <dbReference type="ARBA" id="ARBA00006974"/>
    </source>
</evidence>
<comment type="similarity">
    <text evidence="1">Belongs to the ARG7 family.</text>
</comment>
<dbReference type="GO" id="GO:0009733">
    <property type="term" value="P:response to auxin"/>
    <property type="evidence" value="ECO:0007669"/>
    <property type="project" value="InterPro"/>
</dbReference>